<dbReference type="Pfam" id="PF04390">
    <property type="entry name" value="LptE"/>
    <property type="match status" value="1"/>
</dbReference>
<dbReference type="Proteomes" id="UP001595692">
    <property type="component" value="Unassembled WGS sequence"/>
</dbReference>
<evidence type="ECO:0000256" key="2">
    <source>
        <dbReference type="ARBA" id="ARBA00023136"/>
    </source>
</evidence>
<comment type="subunit">
    <text evidence="6">Component of the lipopolysaccharide transport and assembly complex. Interacts with LptD.</text>
</comment>
<evidence type="ECO:0000256" key="3">
    <source>
        <dbReference type="ARBA" id="ARBA00023139"/>
    </source>
</evidence>
<keyword evidence="2 6" id="KW-0472">Membrane</keyword>
<evidence type="ECO:0000256" key="1">
    <source>
        <dbReference type="ARBA" id="ARBA00022729"/>
    </source>
</evidence>
<protein>
    <recommendedName>
        <fullName evidence="6">LPS-assembly lipoprotein LptE</fullName>
    </recommendedName>
</protein>
<dbReference type="RefSeq" id="WP_377150030.1">
    <property type="nucleotide sequence ID" value="NZ_JBHSAF010000001.1"/>
</dbReference>
<keyword evidence="8" id="KW-1185">Reference proteome</keyword>
<evidence type="ECO:0000256" key="4">
    <source>
        <dbReference type="ARBA" id="ARBA00023237"/>
    </source>
</evidence>
<accession>A0ABV8CIN8</accession>
<keyword evidence="5 6" id="KW-0449">Lipoprotein</keyword>
<comment type="similarity">
    <text evidence="6">Belongs to the LptE lipoprotein family.</text>
</comment>
<proteinExistence type="inferred from homology"/>
<reference evidence="8" key="1">
    <citation type="journal article" date="2019" name="Int. J. Syst. Evol. Microbiol.">
        <title>The Global Catalogue of Microorganisms (GCM) 10K type strain sequencing project: providing services to taxonomists for standard genome sequencing and annotation.</title>
        <authorList>
            <consortium name="The Broad Institute Genomics Platform"/>
            <consortium name="The Broad Institute Genome Sequencing Center for Infectious Disease"/>
            <person name="Wu L."/>
            <person name="Ma J."/>
        </authorList>
    </citation>
    <scope>NUCLEOTIDE SEQUENCE [LARGE SCALE GENOMIC DNA]</scope>
    <source>
        <strain evidence="8">CCUG 54939</strain>
    </source>
</reference>
<dbReference type="EMBL" id="JBHSAF010000001">
    <property type="protein sequence ID" value="MFC3912060.1"/>
    <property type="molecule type" value="Genomic_DNA"/>
</dbReference>
<dbReference type="InterPro" id="IPR007485">
    <property type="entry name" value="LPS_assembly_LptE"/>
</dbReference>
<dbReference type="PANTHER" id="PTHR38098:SF1">
    <property type="entry name" value="LPS-ASSEMBLY LIPOPROTEIN LPTE"/>
    <property type="match status" value="1"/>
</dbReference>
<keyword evidence="3 6" id="KW-0564">Palmitate</keyword>
<comment type="subcellular location">
    <subcellularLocation>
        <location evidence="6">Cell outer membrane</location>
        <topology evidence="6">Lipid-anchor</topology>
    </subcellularLocation>
</comment>
<dbReference type="Gene3D" id="3.30.160.150">
    <property type="entry name" value="Lipoprotein like domain"/>
    <property type="match status" value="1"/>
</dbReference>
<dbReference type="PANTHER" id="PTHR38098">
    <property type="entry name" value="LPS-ASSEMBLY LIPOPROTEIN LPTE"/>
    <property type="match status" value="1"/>
</dbReference>
<comment type="function">
    <text evidence="6">Together with LptD, is involved in the assembly of lipopolysaccharide (LPS) at the surface of the outer membrane. Required for the proper assembly of LptD. Binds LPS and may serve as the LPS recognition site at the outer membrane.</text>
</comment>
<organism evidence="7 8">
    <name type="scientific">Pseudaeromonas sharmana</name>
    <dbReference type="NCBI Taxonomy" id="328412"/>
    <lineage>
        <taxon>Bacteria</taxon>
        <taxon>Pseudomonadati</taxon>
        <taxon>Pseudomonadota</taxon>
        <taxon>Gammaproteobacteria</taxon>
        <taxon>Aeromonadales</taxon>
        <taxon>Aeromonadaceae</taxon>
        <taxon>Pseudaeromonas</taxon>
    </lineage>
</organism>
<name>A0ABV8CIN8_9GAMM</name>
<gene>
    <name evidence="6 7" type="primary">lptE</name>
    <name evidence="7" type="ORF">ACFOSS_01080</name>
</gene>
<evidence type="ECO:0000313" key="8">
    <source>
        <dbReference type="Proteomes" id="UP001595692"/>
    </source>
</evidence>
<dbReference type="HAMAP" id="MF_01186">
    <property type="entry name" value="LPS_assembly_LptE"/>
    <property type="match status" value="1"/>
</dbReference>
<evidence type="ECO:0000256" key="6">
    <source>
        <dbReference type="HAMAP-Rule" id="MF_01186"/>
    </source>
</evidence>
<sequence>MNGFLTRLLGLLLLGITLSGCGFHMRGGDSIPSVREITLIGDERDDLYRSVAMRLQRVGVSIVPAKEGVPELKLGLMQTKIQVASVDSRAQNVEYIMLFNTEYTVTEAGHPTQRFTAAFNRSFLNKSSEALASSREQEQLRDEMREQTAELILIQLSRVKF</sequence>
<keyword evidence="4 6" id="KW-0998">Cell outer membrane</keyword>
<evidence type="ECO:0000313" key="7">
    <source>
        <dbReference type="EMBL" id="MFC3912060.1"/>
    </source>
</evidence>
<dbReference type="PROSITE" id="PS51257">
    <property type="entry name" value="PROKAR_LIPOPROTEIN"/>
    <property type="match status" value="1"/>
</dbReference>
<evidence type="ECO:0000256" key="5">
    <source>
        <dbReference type="ARBA" id="ARBA00023288"/>
    </source>
</evidence>
<keyword evidence="1 6" id="KW-0732">Signal</keyword>
<comment type="caution">
    <text evidence="7">The sequence shown here is derived from an EMBL/GenBank/DDBJ whole genome shotgun (WGS) entry which is preliminary data.</text>
</comment>